<dbReference type="SMART" id="SM00382">
    <property type="entry name" value="AAA"/>
    <property type="match status" value="1"/>
</dbReference>
<feature type="transmembrane region" description="Helical" evidence="11">
    <location>
        <begin position="1003"/>
        <end position="1024"/>
    </location>
</feature>
<gene>
    <name evidence="14" type="ORF">Sangu_0281400</name>
</gene>
<proteinExistence type="inferred from homology"/>
<feature type="coiled-coil region" evidence="9">
    <location>
        <begin position="1167"/>
        <end position="1201"/>
    </location>
</feature>
<dbReference type="Pfam" id="PF19055">
    <property type="entry name" value="ABC2_membrane_7"/>
    <property type="match status" value="1"/>
</dbReference>
<dbReference type="InterPro" id="IPR003439">
    <property type="entry name" value="ABC_transporter-like_ATP-bd"/>
</dbReference>
<evidence type="ECO:0000256" key="1">
    <source>
        <dbReference type="ARBA" id="ARBA00004141"/>
    </source>
</evidence>
<dbReference type="GO" id="GO:0016020">
    <property type="term" value="C:membrane"/>
    <property type="evidence" value="ECO:0007669"/>
    <property type="project" value="UniProtKB-SubCell"/>
</dbReference>
<feature type="transmembrane region" description="Helical" evidence="11">
    <location>
        <begin position="898"/>
        <end position="915"/>
    </location>
</feature>
<dbReference type="EMBL" id="JACGWK010000002">
    <property type="protein sequence ID" value="KAL0369633.1"/>
    <property type="molecule type" value="Genomic_DNA"/>
</dbReference>
<protein>
    <submittedName>
        <fullName evidence="14">ABC transporter G family member 28</fullName>
    </submittedName>
</protein>
<evidence type="ECO:0000256" key="5">
    <source>
        <dbReference type="ARBA" id="ARBA00022741"/>
    </source>
</evidence>
<evidence type="ECO:0000256" key="7">
    <source>
        <dbReference type="ARBA" id="ARBA00022989"/>
    </source>
</evidence>
<keyword evidence="12" id="KW-0732">Signal</keyword>
<comment type="similarity">
    <text evidence="2">Belongs to the ABC transporter superfamily. ABCG family. Eye pigment precursor importer (TC 3.A.1.204) subfamily.</text>
</comment>
<dbReference type="GO" id="GO:0016887">
    <property type="term" value="F:ATP hydrolysis activity"/>
    <property type="evidence" value="ECO:0007669"/>
    <property type="project" value="InterPro"/>
</dbReference>
<evidence type="ECO:0000313" key="14">
    <source>
        <dbReference type="EMBL" id="KAL0369633.1"/>
    </source>
</evidence>
<dbReference type="GO" id="GO:0005524">
    <property type="term" value="F:ATP binding"/>
    <property type="evidence" value="ECO:0007669"/>
    <property type="project" value="UniProtKB-KW"/>
</dbReference>
<dbReference type="InterPro" id="IPR027417">
    <property type="entry name" value="P-loop_NTPase"/>
</dbReference>
<dbReference type="FunFam" id="3.40.50.300:FF:000367">
    <property type="entry name" value="ABC transporter G family member 24"/>
    <property type="match status" value="1"/>
</dbReference>
<dbReference type="InterPro" id="IPR003593">
    <property type="entry name" value="AAA+_ATPase"/>
</dbReference>
<dbReference type="PROSITE" id="PS50893">
    <property type="entry name" value="ABC_TRANSPORTER_2"/>
    <property type="match status" value="1"/>
</dbReference>
<feature type="compositionally biased region" description="Basic and acidic residues" evidence="10">
    <location>
        <begin position="1212"/>
        <end position="1221"/>
    </location>
</feature>
<dbReference type="InterPro" id="IPR043926">
    <property type="entry name" value="ABCG_dom"/>
</dbReference>
<evidence type="ECO:0000256" key="3">
    <source>
        <dbReference type="ARBA" id="ARBA00022448"/>
    </source>
</evidence>
<reference evidence="14" key="2">
    <citation type="journal article" date="2024" name="Plant">
        <title>Genomic evolution and insights into agronomic trait innovations of Sesamum species.</title>
        <authorList>
            <person name="Miao H."/>
            <person name="Wang L."/>
            <person name="Qu L."/>
            <person name="Liu H."/>
            <person name="Sun Y."/>
            <person name="Le M."/>
            <person name="Wang Q."/>
            <person name="Wei S."/>
            <person name="Zheng Y."/>
            <person name="Lin W."/>
            <person name="Duan Y."/>
            <person name="Cao H."/>
            <person name="Xiong S."/>
            <person name="Wang X."/>
            <person name="Wei L."/>
            <person name="Li C."/>
            <person name="Ma Q."/>
            <person name="Ju M."/>
            <person name="Zhao R."/>
            <person name="Li G."/>
            <person name="Mu C."/>
            <person name="Tian Q."/>
            <person name="Mei H."/>
            <person name="Zhang T."/>
            <person name="Gao T."/>
            <person name="Zhang H."/>
        </authorList>
    </citation>
    <scope>NUCLEOTIDE SEQUENCE</scope>
    <source>
        <strain evidence="14">G01</strain>
    </source>
</reference>
<name>A0AAW2QP58_9LAMI</name>
<comment type="caution">
    <text evidence="14">The sequence shown here is derived from an EMBL/GenBank/DDBJ whole genome shotgun (WGS) entry which is preliminary data.</text>
</comment>
<evidence type="ECO:0000256" key="8">
    <source>
        <dbReference type="ARBA" id="ARBA00023136"/>
    </source>
</evidence>
<keyword evidence="7 11" id="KW-1133">Transmembrane helix</keyword>
<evidence type="ECO:0000256" key="10">
    <source>
        <dbReference type="SAM" id="MobiDB-lite"/>
    </source>
</evidence>
<feature type="domain" description="ABC transporter" evidence="13">
    <location>
        <begin position="521"/>
        <end position="763"/>
    </location>
</feature>
<evidence type="ECO:0000256" key="6">
    <source>
        <dbReference type="ARBA" id="ARBA00022840"/>
    </source>
</evidence>
<keyword evidence="8 11" id="KW-0472">Membrane</keyword>
<feature type="compositionally biased region" description="Polar residues" evidence="10">
    <location>
        <begin position="1269"/>
        <end position="1280"/>
    </location>
</feature>
<dbReference type="Pfam" id="PF04784">
    <property type="entry name" value="DUF547"/>
    <property type="match status" value="1"/>
</dbReference>
<dbReference type="SUPFAM" id="SSF52540">
    <property type="entry name" value="P-loop containing nucleoside triphosphate hydrolases"/>
    <property type="match status" value="1"/>
</dbReference>
<dbReference type="GO" id="GO:0140359">
    <property type="term" value="F:ABC-type transporter activity"/>
    <property type="evidence" value="ECO:0007669"/>
    <property type="project" value="InterPro"/>
</dbReference>
<feature type="transmembrane region" description="Helical" evidence="11">
    <location>
        <begin position="927"/>
        <end position="946"/>
    </location>
</feature>
<evidence type="ECO:0000256" key="12">
    <source>
        <dbReference type="SAM" id="SignalP"/>
    </source>
</evidence>
<dbReference type="PROSITE" id="PS00211">
    <property type="entry name" value="ABC_TRANSPORTER_1"/>
    <property type="match status" value="1"/>
</dbReference>
<evidence type="ECO:0000259" key="13">
    <source>
        <dbReference type="PROSITE" id="PS50893"/>
    </source>
</evidence>
<dbReference type="InterPro" id="IPR025757">
    <property type="entry name" value="MIP1_Leuzipper"/>
</dbReference>
<dbReference type="Pfam" id="PF14389">
    <property type="entry name" value="Lzipper-MIP1"/>
    <property type="match status" value="1"/>
</dbReference>
<keyword evidence="9" id="KW-0175">Coiled coil</keyword>
<feature type="compositionally biased region" description="Basic and acidic residues" evidence="10">
    <location>
        <begin position="1307"/>
        <end position="1320"/>
    </location>
</feature>
<feature type="region of interest" description="Disordered" evidence="10">
    <location>
        <begin position="1269"/>
        <end position="1295"/>
    </location>
</feature>
<dbReference type="InterPro" id="IPR017871">
    <property type="entry name" value="ABC_transporter-like_CS"/>
</dbReference>
<dbReference type="PANTHER" id="PTHR46248:SF6">
    <property type="entry name" value="OS03G0859900 PROTEIN"/>
    <property type="match status" value="1"/>
</dbReference>
<accession>A0AAW2QP58</accession>
<comment type="subcellular location">
    <subcellularLocation>
        <location evidence="1">Membrane</location>
        <topology evidence="1">Multi-pass membrane protein</topology>
    </subcellularLocation>
</comment>
<reference evidence="14" key="1">
    <citation type="submission" date="2020-06" db="EMBL/GenBank/DDBJ databases">
        <authorList>
            <person name="Li T."/>
            <person name="Hu X."/>
            <person name="Zhang T."/>
            <person name="Song X."/>
            <person name="Zhang H."/>
            <person name="Dai N."/>
            <person name="Sheng W."/>
            <person name="Hou X."/>
            <person name="Wei L."/>
        </authorList>
    </citation>
    <scope>NUCLEOTIDE SEQUENCE</scope>
    <source>
        <strain evidence="14">G01</strain>
        <tissue evidence="14">Leaf</tissue>
    </source>
</reference>
<keyword evidence="6" id="KW-0067">ATP-binding</keyword>
<dbReference type="InterPro" id="IPR006869">
    <property type="entry name" value="DUF547"/>
</dbReference>
<evidence type="ECO:0000256" key="4">
    <source>
        <dbReference type="ARBA" id="ARBA00022692"/>
    </source>
</evidence>
<sequence length="1687" mass="187784">MKLSPATITFIFLLGASSVSHAAPGDGTPGTPVNPAAMELLSQALFSRFSNFSSYFGPEISKVLGFCISDIDAEWNAAFNFSKNTDFLAGCLRTNKDAMQRLCTAAEAKFYGASLLQNAAGGSAQTKNFLKPNKNCNLSSWPSGCESGWACSAGQDKKVDLKESKEMPQRDLDCRPCCEGFFCPRGLTCMIRSFYLKLLYCMMSLNCSLSYWKPAPWDLTVLKQNSTVAQASVTRFGRYRYQLPPGQPNHTCGGADIWSDFTSGPELFCSAGSYCPSTTQKLACTKGHYCRAGSTAQTSCYQLATCEPQTANQNITAYGIMFFAGITLVLMIIYNCSGQVLHTREKRQAKSREAAARSARETFQAREKWKAAKEVAKKGASELQSQLSRTFSRKKSVAPDHPRGSGQPKPGSDAALPPAPPAPPDSKGKKNKENNLTKMMRDIEENPDNDDGFDIQIGDKNLKKHGAKAKQLHTRSQIFKYAYGQIEKEKALQEQNNNLTFSGVISMATDLEFISRRPIEVFFQDLTLTLRGKNKHLLRCVTGKLLPGHVSAVMGPSGAGKTTFLSALTGKATGCTITGSILINGNNEPMQSYKKIIGYVPQDDIVHGNLTVEENLWFSARCRLPADLDKPEKVLVVERVIESLGLQAVRDSLVGTVEQRGISGGQRKRVNVGLEMVMEPSLLILDEPTSGLDSSSSLLLLRALRREALEGVNICMVVHQPSYTLFKMFDDLILLAKGGLTVYHGSVKKVEEYFAGIGINVPERVNPPDYFIDILEGIVKPPAGAAVKFNELPLRWMLHNGYAVPPDMLDSAGMASPAPGGSTPGASPAAKAVEEISFVGDLWQDVKFAVGQKADQILHNFTKSADLSERQTPSILQQYKYFLGRVGKQRLREARIQAVDYLILLLAGICLGTLAKVSDETFGSTGYLYTVIAVSLLCKIAALRSFSLDKLHYWRESASGMSSLAYFLAKDTIDHFNTIVKPAVYLSMFYFFNNPRSTILDNYLVLLCLVYCVTGIAYILAIYFQPAPAQLWSVLLPVVLTLVANQEGDSFITKVADFCYTKWALEAFLLTNAERYSGVWLIQRCGALKQRGYDQKHYYPCLAYLVATGIRKKKFIGQQRREELEREVSVLHKMLAHEQKVHEYLDRLQHRQNGSALTIPNFLPPKMKEILAELAMVENEITRLESQIKQLRSDVKHEKELNIETKYKEWGRGALKNHRESSPLPPNPNNVGKRSNDKITFETKALHFISKAIKGDYHLSDFSMNEKTMSSKGFPSQKENAFSEEGPTYREKVSKRSGIIKAPSPLREPRNPTPRRDRYLDIPTDIPSRVLSTPLHTEDDNIHRWPPNKLSENIMKCLIFIFVRLLRTSRVMELEKSGPIARSTNFSLSFRAETGSSLKTSLMFQKDSRQQDPYGIFDSEESIPRDIGPYKNLVRFTSSSMDLKCIQNSSSVPLFQKLKVLIDGLKKVDLRFLSHQQKLAFWINMYNACIMHGYLQYGVPSAFSPENLLALINKATLNIAGNTINAQAIEHFILRKPDDSLVKEILGKGENDCKEIIVRELYGLETPDPNITFALCCGTRSSPAVKIYTADGVTAELERSKLEYLQAAIIVNSSKRIALPELLLRNMNDFAGDRETLMEWVCQQLPTSGSLRKSIVDCFRGSGHSGKASAVVEKIPYEFEFQYLLAI</sequence>
<feature type="region of interest" description="Disordered" evidence="10">
    <location>
        <begin position="1302"/>
        <end position="1321"/>
    </location>
</feature>
<organism evidence="14">
    <name type="scientific">Sesamum angustifolium</name>
    <dbReference type="NCBI Taxonomy" id="2727405"/>
    <lineage>
        <taxon>Eukaryota</taxon>
        <taxon>Viridiplantae</taxon>
        <taxon>Streptophyta</taxon>
        <taxon>Embryophyta</taxon>
        <taxon>Tracheophyta</taxon>
        <taxon>Spermatophyta</taxon>
        <taxon>Magnoliopsida</taxon>
        <taxon>eudicotyledons</taxon>
        <taxon>Gunneridae</taxon>
        <taxon>Pentapetalae</taxon>
        <taxon>asterids</taxon>
        <taxon>lamiids</taxon>
        <taxon>Lamiales</taxon>
        <taxon>Pedaliaceae</taxon>
        <taxon>Sesamum</taxon>
    </lineage>
</organism>
<dbReference type="Pfam" id="PF00005">
    <property type="entry name" value="ABC_tran"/>
    <property type="match status" value="1"/>
</dbReference>
<keyword evidence="4 11" id="KW-0812">Transmembrane</keyword>
<feature type="region of interest" description="Disordered" evidence="10">
    <location>
        <begin position="376"/>
        <end position="433"/>
    </location>
</feature>
<dbReference type="Gene3D" id="3.40.50.300">
    <property type="entry name" value="P-loop containing nucleotide triphosphate hydrolases"/>
    <property type="match status" value="1"/>
</dbReference>
<dbReference type="PANTHER" id="PTHR46248">
    <property type="entry name" value="EXPRESSED PROTEIN"/>
    <property type="match status" value="1"/>
</dbReference>
<feature type="transmembrane region" description="Helical" evidence="11">
    <location>
        <begin position="315"/>
        <end position="337"/>
    </location>
</feature>
<evidence type="ECO:0000256" key="2">
    <source>
        <dbReference type="ARBA" id="ARBA00005814"/>
    </source>
</evidence>
<evidence type="ECO:0000256" key="9">
    <source>
        <dbReference type="SAM" id="Coils"/>
    </source>
</evidence>
<dbReference type="CDD" id="cd03213">
    <property type="entry name" value="ABCG_EPDR"/>
    <property type="match status" value="1"/>
</dbReference>
<evidence type="ECO:0000256" key="11">
    <source>
        <dbReference type="SAM" id="Phobius"/>
    </source>
</evidence>
<feature type="signal peptide" evidence="12">
    <location>
        <begin position="1"/>
        <end position="22"/>
    </location>
</feature>
<feature type="chain" id="PRO_5043363164" evidence="12">
    <location>
        <begin position="23"/>
        <end position="1687"/>
    </location>
</feature>
<keyword evidence="3" id="KW-0813">Transport</keyword>
<feature type="region of interest" description="Disordered" evidence="10">
    <location>
        <begin position="1212"/>
        <end position="1235"/>
    </location>
</feature>
<keyword evidence="5" id="KW-0547">Nucleotide-binding</keyword>